<dbReference type="InterPro" id="IPR032675">
    <property type="entry name" value="LRR_dom_sf"/>
</dbReference>
<proteinExistence type="predicted"/>
<sequence>MNLNVLYYLHTTIIYGAQVTHRLVQRKISWQIRMEVLKEKPVAFEEDAEIDNLLADLTPAEVEELQSEMSVIDPDSTVPVGLRQRNQTDKQPSTKYNRHAMLDFCERETKKLIQRELSFEEPTTDRAKRERLKKMGKSCDSFFFFKSDDQDPQDDLDVHFSALDTTEEDRTQEKKGISKDKEETLKCKEGRTEGNVERTYGLEGPEVKEDEKKEDKIVVKDSEKQADVMKMDGTKKKADNKTLDLISKLQNKNKDMEEKKDFRKKTKTKDMILKLQGHTEKDPSEEEAKKEKPKKRNDHKIKEMLAKVEVKKDNLRGAETKNRNNTEKEKGSKNPKSPGKQSLVQDETQRKREKEAKITPKIDNKACNENSFSEAQSTGAALEGECEDEESSMFDELLELVQNDKPSITELNVNNSDAIKTQTLIQFADALKHNTHVKTFALANTRADDHVAYAIADTLRYNTSLTSVILDSNHLTGKGILAVVHALEKNVTVTELRFHNQRHICGGKTEMEMANTLRKNTKLLKLGYGFELAGPRMTVTNILSRNMDLQRQRRLENKKQGPQQAPPPRQTTIPQTNTKKKTLPLEKFSHETSTQPQPKSVGENKRTGNLLKTSPFLSLSKPSPEPGHKMSPKAGEKASLKVVGKLTTNAWDCRSRPESTSPPPKAERSEAVLASPAPPASKVGRPPPPPPAPVLEGLRKALIPASQRKLNSQTSRKGESNTRDQLLTSIRNSTTKTLKKVDVPKLLH</sequence>
<comment type="caution">
    <text evidence="7">The sequence shown here is derived from an EMBL/GenBank/DDBJ whole genome shotgun (WGS) entry which is preliminary data.</text>
</comment>
<evidence type="ECO:0000313" key="8">
    <source>
        <dbReference type="Proteomes" id="UP001557470"/>
    </source>
</evidence>
<dbReference type="PROSITE" id="PS51082">
    <property type="entry name" value="WH2"/>
    <property type="match status" value="1"/>
</dbReference>
<feature type="compositionally biased region" description="Basic and acidic residues" evidence="5">
    <location>
        <begin position="268"/>
        <end position="290"/>
    </location>
</feature>
<dbReference type="AlphaFoldDB" id="A0ABD0XK52"/>
<feature type="compositionally biased region" description="Basic and acidic residues" evidence="5">
    <location>
        <begin position="252"/>
        <end position="261"/>
    </location>
</feature>
<feature type="compositionally biased region" description="Basic and acidic residues" evidence="5">
    <location>
        <begin position="739"/>
        <end position="748"/>
    </location>
</feature>
<evidence type="ECO:0000259" key="6">
    <source>
        <dbReference type="PROSITE" id="PS51082"/>
    </source>
</evidence>
<evidence type="ECO:0000256" key="4">
    <source>
        <dbReference type="ARBA" id="ARBA00023212"/>
    </source>
</evidence>
<reference evidence="7 8" key="1">
    <citation type="submission" date="2024-06" db="EMBL/GenBank/DDBJ databases">
        <authorList>
            <person name="Pan Q."/>
            <person name="Wen M."/>
            <person name="Jouanno E."/>
            <person name="Zahm M."/>
            <person name="Klopp C."/>
            <person name="Cabau C."/>
            <person name="Louis A."/>
            <person name="Berthelot C."/>
            <person name="Parey E."/>
            <person name="Roest Crollius H."/>
            <person name="Montfort J."/>
            <person name="Robinson-Rechavi M."/>
            <person name="Bouchez O."/>
            <person name="Lampietro C."/>
            <person name="Lopez Roques C."/>
            <person name="Donnadieu C."/>
            <person name="Postlethwait J."/>
            <person name="Bobe J."/>
            <person name="Verreycken H."/>
            <person name="Guiguen Y."/>
        </authorList>
    </citation>
    <scope>NUCLEOTIDE SEQUENCE [LARGE SCALE GENOMIC DNA]</scope>
    <source>
        <strain evidence="7">Up_M1</strain>
        <tissue evidence="7">Testis</tissue>
    </source>
</reference>
<dbReference type="Proteomes" id="UP001557470">
    <property type="component" value="Unassembled WGS sequence"/>
</dbReference>
<feature type="compositionally biased region" description="Basic and acidic residues" evidence="5">
    <location>
        <begin position="205"/>
        <end position="242"/>
    </location>
</feature>
<dbReference type="PANTHER" id="PTHR10901">
    <property type="entry name" value="TROPOMODULIN"/>
    <property type="match status" value="1"/>
</dbReference>
<dbReference type="Gene3D" id="3.80.10.10">
    <property type="entry name" value="Ribonuclease Inhibitor"/>
    <property type="match status" value="1"/>
</dbReference>
<evidence type="ECO:0000256" key="3">
    <source>
        <dbReference type="ARBA" id="ARBA00022490"/>
    </source>
</evidence>
<evidence type="ECO:0000256" key="2">
    <source>
        <dbReference type="ARBA" id="ARBA00004245"/>
    </source>
</evidence>
<evidence type="ECO:0000256" key="1">
    <source>
        <dbReference type="ARBA" id="ARBA00004204"/>
    </source>
</evidence>
<name>A0ABD0XK52_UMBPY</name>
<gene>
    <name evidence="7" type="ORF">UPYG_G00006850</name>
</gene>
<dbReference type="Pfam" id="PF03250">
    <property type="entry name" value="Tropomodulin"/>
    <property type="match status" value="1"/>
</dbReference>
<feature type="compositionally biased region" description="Polar residues" evidence="5">
    <location>
        <begin position="610"/>
        <end position="621"/>
    </location>
</feature>
<keyword evidence="3" id="KW-0963">Cytoplasm</keyword>
<evidence type="ECO:0000313" key="7">
    <source>
        <dbReference type="EMBL" id="KAL1020954.1"/>
    </source>
</evidence>
<feature type="compositionally biased region" description="Basic and acidic residues" evidence="5">
    <location>
        <begin position="347"/>
        <end position="359"/>
    </location>
</feature>
<keyword evidence="4" id="KW-0206">Cytoskeleton</keyword>
<feature type="compositionally biased region" description="Basic and acidic residues" evidence="5">
    <location>
        <begin position="300"/>
        <end position="332"/>
    </location>
</feature>
<feature type="region of interest" description="Disordered" evidence="5">
    <location>
        <begin position="74"/>
        <end position="94"/>
    </location>
</feature>
<dbReference type="GO" id="GO:0005856">
    <property type="term" value="C:cytoskeleton"/>
    <property type="evidence" value="ECO:0007669"/>
    <property type="project" value="UniProtKB-SubCell"/>
</dbReference>
<feature type="domain" description="WH2" evidence="6">
    <location>
        <begin position="722"/>
        <end position="741"/>
    </location>
</feature>
<feature type="region of interest" description="Disordered" evidence="5">
    <location>
        <begin position="554"/>
        <end position="748"/>
    </location>
</feature>
<feature type="compositionally biased region" description="Polar residues" evidence="5">
    <location>
        <begin position="723"/>
        <end position="736"/>
    </location>
</feature>
<protein>
    <recommendedName>
        <fullName evidence="6">WH2 domain-containing protein</fullName>
    </recommendedName>
</protein>
<dbReference type="EMBL" id="JAGEUA010000001">
    <property type="protein sequence ID" value="KAL1020954.1"/>
    <property type="molecule type" value="Genomic_DNA"/>
</dbReference>
<comment type="subcellular location">
    <subcellularLocation>
        <location evidence="2">Cytoplasm</location>
        <location evidence="2">Cytoskeleton</location>
    </subcellularLocation>
    <subcellularLocation>
        <location evidence="1">Cytoplasm</location>
        <location evidence="1">Myofibril</location>
        <location evidence="1">Sarcomere</location>
    </subcellularLocation>
</comment>
<accession>A0ABD0XK52</accession>
<feature type="region of interest" description="Disordered" evidence="5">
    <location>
        <begin position="188"/>
        <end position="359"/>
    </location>
</feature>
<dbReference type="InterPro" id="IPR004934">
    <property type="entry name" value="TMOD"/>
</dbReference>
<dbReference type="PANTHER" id="PTHR10901:SF5">
    <property type="entry name" value="LEIOMODIN-1"/>
    <property type="match status" value="1"/>
</dbReference>
<dbReference type="SUPFAM" id="SSF52047">
    <property type="entry name" value="RNI-like"/>
    <property type="match status" value="1"/>
</dbReference>
<dbReference type="GO" id="GO:0030017">
    <property type="term" value="C:sarcomere"/>
    <property type="evidence" value="ECO:0007669"/>
    <property type="project" value="UniProtKB-SubCell"/>
</dbReference>
<keyword evidence="8" id="KW-1185">Reference proteome</keyword>
<evidence type="ECO:0000256" key="5">
    <source>
        <dbReference type="SAM" id="MobiDB-lite"/>
    </source>
</evidence>
<dbReference type="InterPro" id="IPR003124">
    <property type="entry name" value="WH2_dom"/>
</dbReference>
<organism evidence="7 8">
    <name type="scientific">Umbra pygmaea</name>
    <name type="common">Eastern mudminnow</name>
    <dbReference type="NCBI Taxonomy" id="75934"/>
    <lineage>
        <taxon>Eukaryota</taxon>
        <taxon>Metazoa</taxon>
        <taxon>Chordata</taxon>
        <taxon>Craniata</taxon>
        <taxon>Vertebrata</taxon>
        <taxon>Euteleostomi</taxon>
        <taxon>Actinopterygii</taxon>
        <taxon>Neopterygii</taxon>
        <taxon>Teleostei</taxon>
        <taxon>Protacanthopterygii</taxon>
        <taxon>Esociformes</taxon>
        <taxon>Umbridae</taxon>
        <taxon>Umbra</taxon>
    </lineage>
</organism>